<accession>A0A9W7SM67</accession>
<organism evidence="2 3">
    <name type="scientific">Teratosphaeria destructans</name>
    <dbReference type="NCBI Taxonomy" id="418781"/>
    <lineage>
        <taxon>Eukaryota</taxon>
        <taxon>Fungi</taxon>
        <taxon>Dikarya</taxon>
        <taxon>Ascomycota</taxon>
        <taxon>Pezizomycotina</taxon>
        <taxon>Dothideomycetes</taxon>
        <taxon>Dothideomycetidae</taxon>
        <taxon>Mycosphaerellales</taxon>
        <taxon>Teratosphaeriaceae</taxon>
        <taxon>Teratosphaeria</taxon>
    </lineage>
</organism>
<keyword evidence="1" id="KW-0812">Transmembrane</keyword>
<evidence type="ECO:0000313" key="2">
    <source>
        <dbReference type="EMBL" id="KAH9823746.1"/>
    </source>
</evidence>
<keyword evidence="1" id="KW-1133">Transmembrane helix</keyword>
<feature type="transmembrane region" description="Helical" evidence="1">
    <location>
        <begin position="47"/>
        <end position="69"/>
    </location>
</feature>
<keyword evidence="3" id="KW-1185">Reference proteome</keyword>
<gene>
    <name evidence="2" type="ORF">Tdes44962_MAKER04490</name>
</gene>
<protein>
    <submittedName>
        <fullName evidence="2">Uncharacterized protein</fullName>
    </submittedName>
</protein>
<keyword evidence="1" id="KW-0472">Membrane</keyword>
<feature type="transmembrane region" description="Helical" evidence="1">
    <location>
        <begin position="12"/>
        <end position="35"/>
    </location>
</feature>
<feature type="transmembrane region" description="Helical" evidence="1">
    <location>
        <begin position="137"/>
        <end position="158"/>
    </location>
</feature>
<comment type="caution">
    <text evidence="2">The sequence shown here is derived from an EMBL/GenBank/DDBJ whole genome shotgun (WGS) entry which is preliminary data.</text>
</comment>
<evidence type="ECO:0000256" key="1">
    <source>
        <dbReference type="SAM" id="Phobius"/>
    </source>
</evidence>
<feature type="transmembrane region" description="Helical" evidence="1">
    <location>
        <begin position="170"/>
        <end position="190"/>
    </location>
</feature>
<proteinExistence type="predicted"/>
<reference evidence="2 3" key="2">
    <citation type="journal article" date="2021" name="Curr. Genet.">
        <title>Genetic response to nitrogen starvation in the aggressive Eucalyptus foliar pathogen Teratosphaeria destructans.</title>
        <authorList>
            <person name="Havenga M."/>
            <person name="Wingfield B.D."/>
            <person name="Wingfield M.J."/>
            <person name="Dreyer L.L."/>
            <person name="Roets F."/>
            <person name="Aylward J."/>
        </authorList>
    </citation>
    <scope>NUCLEOTIDE SEQUENCE [LARGE SCALE GENOMIC DNA]</scope>
    <source>
        <strain evidence="2">CMW44962</strain>
    </source>
</reference>
<sequence length="247" mass="26684">MATALLLASFEFALKVINVLNLTICILNPWILLPFRPVFAQRIPKRWSVTMLPVVSYALLEPLAIWGISAWSMPPFAVLLTLIPGPCIPYAIGLALPSEDAQRKNHANQIASMSTGEDASKAAVVKKVCQYTKVVKTLAALCSVSGAAATNATILLLGPSLQDISEDARPTIAGLAAFALSLILGCRVDFGEYKFWTWQAEAFVDGSANLTTTVIINFLILQVVRGLTFYTLGLDGSIILRSIGIYR</sequence>
<feature type="transmembrane region" description="Helical" evidence="1">
    <location>
        <begin position="75"/>
        <end position="96"/>
    </location>
</feature>
<evidence type="ECO:0000313" key="3">
    <source>
        <dbReference type="Proteomes" id="UP001138500"/>
    </source>
</evidence>
<dbReference type="EMBL" id="RIBY02002167">
    <property type="protein sequence ID" value="KAH9823746.1"/>
    <property type="molecule type" value="Genomic_DNA"/>
</dbReference>
<name>A0A9W7SM67_9PEZI</name>
<dbReference type="Proteomes" id="UP001138500">
    <property type="component" value="Unassembled WGS sequence"/>
</dbReference>
<dbReference type="AlphaFoldDB" id="A0A9W7SM67"/>
<reference evidence="2 3" key="1">
    <citation type="journal article" date="2018" name="IMA Fungus">
        <title>IMA Genome-F 10: Nine draft genome sequences of Claviceps purpurea s.lat., including C. arundinis, C. humidiphila, and C. cf. spartinae, pseudomolecules for the pitch canker pathogen Fusarium circinatum, draft genome of Davidsoniella eucalypti, Grosmannia galeiformis, Quambalaria eucalypti, and Teratosphaeria destructans.</title>
        <authorList>
            <person name="Wingfield B.D."/>
            <person name="Liu M."/>
            <person name="Nguyen H.D."/>
            <person name="Lane F.A."/>
            <person name="Morgan S.W."/>
            <person name="De Vos L."/>
            <person name="Wilken P.M."/>
            <person name="Duong T.A."/>
            <person name="Aylward J."/>
            <person name="Coetzee M.P."/>
            <person name="Dadej K."/>
            <person name="De Beer Z.W."/>
            <person name="Findlay W."/>
            <person name="Havenga M."/>
            <person name="Kolarik M."/>
            <person name="Menzies J.G."/>
            <person name="Naidoo K."/>
            <person name="Pochopski O."/>
            <person name="Shoukouhi P."/>
            <person name="Santana Q.C."/>
            <person name="Seifert K.A."/>
            <person name="Soal N."/>
            <person name="Steenkamp E.T."/>
            <person name="Tatham C.T."/>
            <person name="van der Nest M.A."/>
            <person name="Wingfield M.J."/>
        </authorList>
    </citation>
    <scope>NUCLEOTIDE SEQUENCE [LARGE SCALE GENOMIC DNA]</scope>
    <source>
        <strain evidence="2">CMW44962</strain>
    </source>
</reference>